<feature type="domain" description="BioF2-like acetyltransferase" evidence="7">
    <location>
        <begin position="158"/>
        <end position="288"/>
    </location>
</feature>
<evidence type="ECO:0000256" key="6">
    <source>
        <dbReference type="ARBA" id="ARBA00023316"/>
    </source>
</evidence>
<dbReference type="PROSITE" id="PS51191">
    <property type="entry name" value="FEMABX"/>
    <property type="match status" value="1"/>
</dbReference>
<dbReference type="InterPro" id="IPR050644">
    <property type="entry name" value="PG_Glycine_Bridge_Synth"/>
</dbReference>
<dbReference type="AlphaFoldDB" id="A0A1F2P404"/>
<proteinExistence type="inferred from homology"/>
<evidence type="ECO:0000256" key="3">
    <source>
        <dbReference type="ARBA" id="ARBA00022960"/>
    </source>
</evidence>
<dbReference type="PANTHER" id="PTHR36174">
    <property type="entry name" value="LIPID II:GLYCINE GLYCYLTRANSFERASE"/>
    <property type="match status" value="1"/>
</dbReference>
<evidence type="ECO:0000259" key="7">
    <source>
        <dbReference type="Pfam" id="PF13480"/>
    </source>
</evidence>
<dbReference type="Proteomes" id="UP000185779">
    <property type="component" value="Unassembled WGS sequence"/>
</dbReference>
<dbReference type="GO" id="GO:0016755">
    <property type="term" value="F:aminoacyltransferase activity"/>
    <property type="evidence" value="ECO:0007669"/>
    <property type="project" value="InterPro"/>
</dbReference>
<dbReference type="InterPro" id="IPR038740">
    <property type="entry name" value="BioF2-like_GNAT_dom"/>
</dbReference>
<dbReference type="PANTHER" id="PTHR36174:SF1">
    <property type="entry name" value="LIPID II:GLYCINE GLYCYLTRANSFERASE"/>
    <property type="match status" value="1"/>
</dbReference>
<dbReference type="GO" id="GO:0008360">
    <property type="term" value="P:regulation of cell shape"/>
    <property type="evidence" value="ECO:0007669"/>
    <property type="project" value="UniProtKB-KW"/>
</dbReference>
<reference evidence="8" key="1">
    <citation type="submission" date="2016-05" db="EMBL/GenBank/DDBJ databases">
        <title>Microbial consortia oxidize butane by reversing methanogenesis.</title>
        <authorList>
            <person name="Laso-Perez R."/>
            <person name="Richter M."/>
            <person name="Wegener G."/>
            <person name="Musat F."/>
        </authorList>
    </citation>
    <scope>NUCLEOTIDE SEQUENCE [LARGE SCALE GENOMIC DNA]</scope>
    <source>
        <strain evidence="8">BOX1</strain>
    </source>
</reference>
<comment type="similarity">
    <text evidence="1">Belongs to the FemABX family.</text>
</comment>
<keyword evidence="2 8" id="KW-0808">Transferase</keyword>
<evidence type="ECO:0000313" key="9">
    <source>
        <dbReference type="Proteomes" id="UP000185779"/>
    </source>
</evidence>
<evidence type="ECO:0000256" key="2">
    <source>
        <dbReference type="ARBA" id="ARBA00022679"/>
    </source>
</evidence>
<dbReference type="EMBL" id="LYOR01000005">
    <property type="protein sequence ID" value="OFV65893.1"/>
    <property type="molecule type" value="Genomic_DNA"/>
</dbReference>
<keyword evidence="4" id="KW-0573">Peptidoglycan synthesis</keyword>
<keyword evidence="3" id="KW-0133">Cell shape</keyword>
<protein>
    <submittedName>
        <fullName evidence="8">Methicillin resistance protein</fullName>
        <ecNumber evidence="8">2.3.2.-</ecNumber>
    </submittedName>
</protein>
<dbReference type="InterPro" id="IPR016181">
    <property type="entry name" value="Acyl_CoA_acyltransferase"/>
</dbReference>
<gene>
    <name evidence="8" type="ORF">SBU_001075</name>
</gene>
<evidence type="ECO:0000313" key="8">
    <source>
        <dbReference type="EMBL" id="OFV65893.1"/>
    </source>
</evidence>
<keyword evidence="5 8" id="KW-0012">Acyltransferase</keyword>
<dbReference type="GO" id="GO:0044038">
    <property type="term" value="P:cell wall macromolecule biosynthetic process"/>
    <property type="evidence" value="ECO:0007669"/>
    <property type="project" value="InterPro"/>
</dbReference>
<dbReference type="Gene3D" id="3.40.630.30">
    <property type="match status" value="1"/>
</dbReference>
<dbReference type="SUPFAM" id="SSF55729">
    <property type="entry name" value="Acyl-CoA N-acyltransferases (Nat)"/>
    <property type="match status" value="2"/>
</dbReference>
<evidence type="ECO:0000256" key="1">
    <source>
        <dbReference type="ARBA" id="ARBA00009943"/>
    </source>
</evidence>
<dbReference type="Pfam" id="PF13480">
    <property type="entry name" value="Acetyltransf_6"/>
    <property type="match status" value="1"/>
</dbReference>
<dbReference type="EC" id="2.3.2.-" evidence="8"/>
<keyword evidence="9" id="KW-1185">Reference proteome</keyword>
<sequence length="337" mass="39467">MRVKENISKRSWREFVYNHPHGNIFQTPEMAEVYKRTKNYEPITLAALDDNNRIIAFLQAVLIKEGGILGPFSSRSIIQGGPLFVESEEGTKALEALVIQYDKIARRRGVIYTEIRNMWDASHMLNIFSNFGYTYRDHLNFLVDLTKSREELWNNLSKKRRNNIRRGKKRGVTIKEIKDRSSIFSFYNLIQETYRNAKLPLADISFFDSIFELLVPKNMAKFFLAMHENKSIGAILVLIYKGVIYDFFAGASRKYLFLCPNDVLAWYVIEYGSANGYYTFDFGGAGNPKKKYGVREFKKQFGGEMVNFGRYRKIHAPLKLWLAERGFEIYRKIRWKK</sequence>
<comment type="caution">
    <text evidence="8">The sequence shown here is derived from an EMBL/GenBank/DDBJ whole genome shotgun (WGS) entry which is preliminary data.</text>
</comment>
<dbReference type="STRING" id="1839936.SBU_001075"/>
<name>A0A1F2P404_9EURY</name>
<evidence type="ECO:0000256" key="4">
    <source>
        <dbReference type="ARBA" id="ARBA00022984"/>
    </source>
</evidence>
<accession>A0A1F2P404</accession>
<dbReference type="GO" id="GO:0071555">
    <property type="term" value="P:cell wall organization"/>
    <property type="evidence" value="ECO:0007669"/>
    <property type="project" value="UniProtKB-KW"/>
</dbReference>
<dbReference type="InterPro" id="IPR003447">
    <property type="entry name" value="FEMABX"/>
</dbReference>
<organism evidence="8 9">
    <name type="scientific">Candidatus Syntropharchaeum butanivorans</name>
    <dbReference type="NCBI Taxonomy" id="1839936"/>
    <lineage>
        <taxon>Archaea</taxon>
        <taxon>Methanobacteriati</taxon>
        <taxon>Methanobacteriota</taxon>
        <taxon>Stenosarchaea group</taxon>
        <taxon>Methanomicrobia</taxon>
        <taxon>Methanosarcinales</taxon>
        <taxon>ANME-2 cluster</taxon>
        <taxon>Candidatus Syntropharchaeum</taxon>
    </lineage>
</organism>
<keyword evidence="6" id="KW-0961">Cell wall biogenesis/degradation</keyword>
<evidence type="ECO:0000256" key="5">
    <source>
        <dbReference type="ARBA" id="ARBA00023315"/>
    </source>
</evidence>